<organism evidence="8 9">
    <name type="scientific">Pseudomonas duriflava</name>
    <dbReference type="NCBI Taxonomy" id="459528"/>
    <lineage>
        <taxon>Bacteria</taxon>
        <taxon>Pseudomonadati</taxon>
        <taxon>Pseudomonadota</taxon>
        <taxon>Gammaproteobacteria</taxon>
        <taxon>Pseudomonadales</taxon>
        <taxon>Pseudomonadaceae</taxon>
        <taxon>Pseudomonas</taxon>
    </lineage>
</organism>
<feature type="transmembrane region" description="Helical" evidence="7">
    <location>
        <begin position="520"/>
        <end position="542"/>
    </location>
</feature>
<reference evidence="8 9" key="1">
    <citation type="journal article" date="2015" name="Stand. Genomic Sci.">
        <title>Genomic Encyclopedia of Bacterial and Archaeal Type Strains, Phase III: the genomes of soil and plant-associated and newly described type strains.</title>
        <authorList>
            <person name="Whitman W.B."/>
            <person name="Woyke T."/>
            <person name="Klenk H.P."/>
            <person name="Zhou Y."/>
            <person name="Lilburn T.G."/>
            <person name="Beck B.J."/>
            <person name="De Vos P."/>
            <person name="Vandamme P."/>
            <person name="Eisen J.A."/>
            <person name="Garrity G."/>
            <person name="Hugenholtz P."/>
            <person name="Kyrpides N.C."/>
        </authorList>
    </citation>
    <scope>NUCLEOTIDE SEQUENCE [LARGE SCALE GENOMIC DNA]</scope>
    <source>
        <strain evidence="8 9">CGMCC 1.6858</strain>
    </source>
</reference>
<evidence type="ECO:0000256" key="2">
    <source>
        <dbReference type="ARBA" id="ARBA00022448"/>
    </source>
</evidence>
<feature type="transmembrane region" description="Helical" evidence="7">
    <location>
        <begin position="75"/>
        <end position="94"/>
    </location>
</feature>
<dbReference type="EMBL" id="VLKY01000003">
    <property type="protein sequence ID" value="TWI56758.1"/>
    <property type="molecule type" value="Genomic_DNA"/>
</dbReference>
<dbReference type="RefSeq" id="WP_244308967.1">
    <property type="nucleotide sequence ID" value="NZ_VLKY01000003.1"/>
</dbReference>
<comment type="caution">
    <text evidence="8">The sequence shown here is derived from an EMBL/GenBank/DDBJ whole genome shotgun (WGS) entry which is preliminary data.</text>
</comment>
<accession>A0A562QJ09</accession>
<name>A0A562QJ09_9PSED</name>
<sequence length="728" mass="80001">MKNTSAVPALALRQALNAWARSNGVMWIYLFKVLLAAGLTLWLAMRFQLPHPSSAVITVFIVMQPQSGQVFAKSVYRLLGTVIGLAVMLTLVALFAQARVLFMVSIAIWIGLCTAGAMHFRDLRSYGCVLSGYTVALIGLPAVMQADTAFMSAVLRVLAISLGIVCSAAVSAAVFPQTSSAALSNALYNRFGTFAGFVADSLRGILERTVMEATGVRYAAEAVGLESLRSVTAFEDPHMRMRSGRLMRLNSEFMALTTRFHALNRLLVRLRQRQAKAVLDAFDSIQAELIEVLDSRRGKPLTEQDAAVLSERLDILRESVRARIRTARHALYEQAPAIIDRRDFETAAELLYRFITELHNYTQTHASLAAPHHEREQWNERFKAKANTMASAVAGIRSGVLILALSVFWILTAWPSGNMFTLNAAAVSALAATTPLPHRTAQQMAFGALVGVTVGFVFNFFLFPHLDGFPLLFMVLGTYFALGAYVSLRPGCMGYGLGSLVFFCFTSIPDNPPVYDPGTFLNTAIAVVLSMFTTAVVSSIILPPNSPWLWRRLERDLRKQLVNVIGHPLPGLANRFDSASRDLLNQAYGLANGNPAVQKELMGWTFTVQEIGHAVIELRQEQARLPDSERYAENTPWQQATRAMGRALARLFLKPSSGNLQRALNAVDSAIACVEEAREPDTQHFEESPLRRIQSFLHFIRTSLLDPHGPLASYAPSETVATGLSHAS</sequence>
<dbReference type="GO" id="GO:0005886">
    <property type="term" value="C:plasma membrane"/>
    <property type="evidence" value="ECO:0007669"/>
    <property type="project" value="UniProtKB-SubCell"/>
</dbReference>
<gene>
    <name evidence="8" type="ORF">IQ22_01210</name>
</gene>
<feature type="transmembrane region" description="Helical" evidence="7">
    <location>
        <begin position="100"/>
        <end position="118"/>
    </location>
</feature>
<feature type="transmembrane region" description="Helical" evidence="7">
    <location>
        <begin position="468"/>
        <end position="485"/>
    </location>
</feature>
<evidence type="ECO:0000256" key="7">
    <source>
        <dbReference type="SAM" id="Phobius"/>
    </source>
</evidence>
<dbReference type="AlphaFoldDB" id="A0A562QJ09"/>
<evidence type="ECO:0000256" key="5">
    <source>
        <dbReference type="ARBA" id="ARBA00022989"/>
    </source>
</evidence>
<evidence type="ECO:0000256" key="4">
    <source>
        <dbReference type="ARBA" id="ARBA00022692"/>
    </source>
</evidence>
<evidence type="ECO:0000256" key="1">
    <source>
        <dbReference type="ARBA" id="ARBA00004651"/>
    </source>
</evidence>
<evidence type="ECO:0000256" key="6">
    <source>
        <dbReference type="ARBA" id="ARBA00023136"/>
    </source>
</evidence>
<dbReference type="PANTHER" id="PTHR30509:SF9">
    <property type="entry name" value="MULTIDRUG RESISTANCE PROTEIN MDTO"/>
    <property type="match status" value="1"/>
</dbReference>
<keyword evidence="3" id="KW-1003">Cell membrane</keyword>
<proteinExistence type="predicted"/>
<comment type="subcellular location">
    <subcellularLocation>
        <location evidence="1">Cell membrane</location>
        <topology evidence="1">Multi-pass membrane protein</topology>
    </subcellularLocation>
</comment>
<dbReference type="PANTHER" id="PTHR30509">
    <property type="entry name" value="P-HYDROXYBENZOIC ACID EFFLUX PUMP SUBUNIT-RELATED"/>
    <property type="match status" value="1"/>
</dbReference>
<keyword evidence="5 7" id="KW-1133">Transmembrane helix</keyword>
<feature type="transmembrane region" description="Helical" evidence="7">
    <location>
        <begin position="150"/>
        <end position="175"/>
    </location>
</feature>
<dbReference type="Proteomes" id="UP000316905">
    <property type="component" value="Unassembled WGS sequence"/>
</dbReference>
<dbReference type="GO" id="GO:0022857">
    <property type="term" value="F:transmembrane transporter activity"/>
    <property type="evidence" value="ECO:0007669"/>
    <property type="project" value="InterPro"/>
</dbReference>
<evidence type="ECO:0000313" key="8">
    <source>
        <dbReference type="EMBL" id="TWI56758.1"/>
    </source>
</evidence>
<keyword evidence="4 7" id="KW-0812">Transmembrane</keyword>
<dbReference type="InterPro" id="IPR006726">
    <property type="entry name" value="PHBA_efflux_AaeB/fusaric-R"/>
</dbReference>
<protein>
    <submittedName>
        <fullName evidence="8">Putative membrane protein YccC</fullName>
    </submittedName>
</protein>
<evidence type="ECO:0000256" key="3">
    <source>
        <dbReference type="ARBA" id="ARBA00022475"/>
    </source>
</evidence>
<keyword evidence="2" id="KW-0813">Transport</keyword>
<keyword evidence="9" id="KW-1185">Reference proteome</keyword>
<feature type="transmembrane region" description="Helical" evidence="7">
    <location>
        <begin position="389"/>
        <end position="411"/>
    </location>
</feature>
<evidence type="ECO:0000313" key="9">
    <source>
        <dbReference type="Proteomes" id="UP000316905"/>
    </source>
</evidence>
<feature type="transmembrane region" description="Helical" evidence="7">
    <location>
        <begin position="444"/>
        <end position="462"/>
    </location>
</feature>
<feature type="transmembrane region" description="Helical" evidence="7">
    <location>
        <begin position="27"/>
        <end position="45"/>
    </location>
</feature>
<keyword evidence="6 7" id="KW-0472">Membrane</keyword>
<dbReference type="Pfam" id="PF04632">
    <property type="entry name" value="FUSC"/>
    <property type="match status" value="1"/>
</dbReference>